<dbReference type="Proteomes" id="UP001055307">
    <property type="component" value="Unassembled WGS sequence"/>
</dbReference>
<evidence type="ECO:0008006" key="3">
    <source>
        <dbReference type="Google" id="ProtNLM"/>
    </source>
</evidence>
<gene>
    <name evidence="1" type="ORF">OICFNHDK_2805</name>
</gene>
<accession>A0AAV4Z8R6</accession>
<protein>
    <recommendedName>
        <fullName evidence="3">DUF3768 domain-containing protein</fullName>
    </recommendedName>
</protein>
<sequence length="123" mass="13613">MNRPTPISVEADHASTTRTDQVRALNDAFRRSFAGGHVMLSRGVATLPEERRREAEAAVQSFAAFSVADDPYGEHDFGAFDLAGQRCFWKIDTYDRAMVGHSPDPANPAVTVRILTIMLAQEY</sequence>
<organism evidence="1 2">
    <name type="scientific">Methylobacterium bullatum</name>
    <dbReference type="NCBI Taxonomy" id="570505"/>
    <lineage>
        <taxon>Bacteria</taxon>
        <taxon>Pseudomonadati</taxon>
        <taxon>Pseudomonadota</taxon>
        <taxon>Alphaproteobacteria</taxon>
        <taxon>Hyphomicrobiales</taxon>
        <taxon>Methylobacteriaceae</taxon>
        <taxon>Methylobacterium</taxon>
    </lineage>
</organism>
<dbReference type="Pfam" id="PF12599">
    <property type="entry name" value="DUF3768"/>
    <property type="match status" value="1"/>
</dbReference>
<keyword evidence="2" id="KW-1185">Reference proteome</keyword>
<proteinExistence type="predicted"/>
<name>A0AAV4Z8R6_9HYPH</name>
<reference evidence="1" key="1">
    <citation type="journal article" date="2016" name="Front. Microbiol.">
        <title>Genome Sequence of the Piezophilic, Mesophilic Sulfate-Reducing Bacterium Desulfovibrio indicus J2T.</title>
        <authorList>
            <person name="Cao J."/>
            <person name="Maignien L."/>
            <person name="Shao Z."/>
            <person name="Alain K."/>
            <person name="Jebbar M."/>
        </authorList>
    </citation>
    <scope>NUCLEOTIDE SEQUENCE</scope>
    <source>
        <strain evidence="1">DSM 21893</strain>
    </source>
</reference>
<dbReference type="RefSeq" id="WP_192215529.1">
    <property type="nucleotide sequence ID" value="NZ_BPQF01000014.1"/>
</dbReference>
<comment type="caution">
    <text evidence="1">The sequence shown here is derived from an EMBL/GenBank/DDBJ whole genome shotgun (WGS) entry which is preliminary data.</text>
</comment>
<reference evidence="1" key="2">
    <citation type="submission" date="2021-08" db="EMBL/GenBank/DDBJ databases">
        <authorList>
            <person name="Tani A."/>
            <person name="Ola A."/>
            <person name="Ogura Y."/>
            <person name="Katsura K."/>
            <person name="Hayashi T."/>
        </authorList>
    </citation>
    <scope>NUCLEOTIDE SEQUENCE</scope>
    <source>
        <strain evidence="1">DSM 21893</strain>
    </source>
</reference>
<dbReference type="InterPro" id="IPR022243">
    <property type="entry name" value="DUF3768"/>
</dbReference>
<dbReference type="AlphaFoldDB" id="A0AAV4Z8R6"/>
<evidence type="ECO:0000313" key="1">
    <source>
        <dbReference type="EMBL" id="GJD40336.1"/>
    </source>
</evidence>
<evidence type="ECO:0000313" key="2">
    <source>
        <dbReference type="Proteomes" id="UP001055307"/>
    </source>
</evidence>
<dbReference type="EMBL" id="BPQF01000014">
    <property type="protein sequence ID" value="GJD40336.1"/>
    <property type="molecule type" value="Genomic_DNA"/>
</dbReference>